<keyword evidence="1" id="KW-0812">Transmembrane</keyword>
<feature type="chain" id="PRO_5009584516" description="Glycosyltransferase RgtA/B/C/D-like domain-containing protein" evidence="2">
    <location>
        <begin position="21"/>
        <end position="474"/>
    </location>
</feature>
<feature type="transmembrane region" description="Helical" evidence="1">
    <location>
        <begin position="286"/>
        <end position="303"/>
    </location>
</feature>
<organism evidence="3 4">
    <name type="scientific">Candidatus Zambryskibacteria bacterium RIFCSPHIGHO2_01_FULL_49_18</name>
    <dbReference type="NCBI Taxonomy" id="1802740"/>
    <lineage>
        <taxon>Bacteria</taxon>
        <taxon>Candidatus Zambryskiibacteriota</taxon>
    </lineage>
</organism>
<evidence type="ECO:0000256" key="2">
    <source>
        <dbReference type="SAM" id="SignalP"/>
    </source>
</evidence>
<feature type="transmembrane region" description="Helical" evidence="1">
    <location>
        <begin position="183"/>
        <end position="207"/>
    </location>
</feature>
<name>A0A1G2T1H3_9BACT</name>
<feature type="signal peptide" evidence="2">
    <location>
        <begin position="1"/>
        <end position="20"/>
    </location>
</feature>
<protein>
    <recommendedName>
        <fullName evidence="5">Glycosyltransferase RgtA/B/C/D-like domain-containing protein</fullName>
    </recommendedName>
</protein>
<sequence>MKKVLLALAFLGALAPAAFTIYKAGGFDNWQGVLPKGTTDSLYYYARIKEVVDGHPLNGNPYVYEYRDTFAPAFFIPDIVSAIPMLIGFPFSIGVVINVFVWSFIFLLLSFNLFRLLKFPKNWALLWSVILYISSYSFMLRPTIMQLIYPLFLAFLIAFVRFLEEPTERKRAVWLSIIAASTFYFYTYLAYIALLSLILAFFWYLYTKRYKELKALTRVGLLSALFLIPFGIYTWIQISGLYYLETLTRIGLVYTRIPTIEAYFYGRWIVIGLVVAWLLPNRHKVFWFSTGLGLLFSILLNVFTGAELLLGVHIGRFIILWMVLILGELSYEWYSRRSLLPAIFLLVLSLGVARNVSRGLDFFWFDNRGEKTADVQVYAAPLSWLEENVSEESVVQANELISEYIPIITQHYPVYFHGAALHNISTKELEERQLSPEKFNAKYLIIDRDRDDKKPLSLDKALYDDGRFAILLIQ</sequence>
<feature type="transmembrane region" description="Helical" evidence="1">
    <location>
        <begin position="123"/>
        <end position="140"/>
    </location>
</feature>
<keyword evidence="1" id="KW-1133">Transmembrane helix</keyword>
<dbReference type="Proteomes" id="UP000178612">
    <property type="component" value="Unassembled WGS sequence"/>
</dbReference>
<feature type="transmembrane region" description="Helical" evidence="1">
    <location>
        <begin position="96"/>
        <end position="117"/>
    </location>
</feature>
<keyword evidence="1" id="KW-0472">Membrane</keyword>
<gene>
    <name evidence="3" type="ORF">A2758_01515</name>
</gene>
<evidence type="ECO:0008006" key="5">
    <source>
        <dbReference type="Google" id="ProtNLM"/>
    </source>
</evidence>
<feature type="transmembrane region" description="Helical" evidence="1">
    <location>
        <begin position="219"/>
        <end position="242"/>
    </location>
</feature>
<comment type="caution">
    <text evidence="3">The sequence shown here is derived from an EMBL/GenBank/DDBJ whole genome shotgun (WGS) entry which is preliminary data.</text>
</comment>
<evidence type="ECO:0000256" key="1">
    <source>
        <dbReference type="SAM" id="Phobius"/>
    </source>
</evidence>
<feature type="transmembrane region" description="Helical" evidence="1">
    <location>
        <begin position="147"/>
        <end position="163"/>
    </location>
</feature>
<reference evidence="3 4" key="1">
    <citation type="journal article" date="2016" name="Nat. Commun.">
        <title>Thousands of microbial genomes shed light on interconnected biogeochemical processes in an aquifer system.</title>
        <authorList>
            <person name="Anantharaman K."/>
            <person name="Brown C.T."/>
            <person name="Hug L.A."/>
            <person name="Sharon I."/>
            <person name="Castelle C.J."/>
            <person name="Probst A.J."/>
            <person name="Thomas B.C."/>
            <person name="Singh A."/>
            <person name="Wilkins M.J."/>
            <person name="Karaoz U."/>
            <person name="Brodie E.L."/>
            <person name="Williams K.H."/>
            <person name="Hubbard S.S."/>
            <person name="Banfield J.F."/>
        </authorList>
    </citation>
    <scope>NUCLEOTIDE SEQUENCE [LARGE SCALE GENOMIC DNA]</scope>
</reference>
<accession>A0A1G2T1H3</accession>
<feature type="transmembrane region" description="Helical" evidence="1">
    <location>
        <begin position="262"/>
        <end position="279"/>
    </location>
</feature>
<dbReference type="EMBL" id="MHVJ01000013">
    <property type="protein sequence ID" value="OHA91137.1"/>
    <property type="molecule type" value="Genomic_DNA"/>
</dbReference>
<keyword evidence="2" id="KW-0732">Signal</keyword>
<feature type="transmembrane region" description="Helical" evidence="1">
    <location>
        <begin position="309"/>
        <end position="327"/>
    </location>
</feature>
<proteinExistence type="predicted"/>
<feature type="transmembrane region" description="Helical" evidence="1">
    <location>
        <begin position="339"/>
        <end position="357"/>
    </location>
</feature>
<evidence type="ECO:0000313" key="3">
    <source>
        <dbReference type="EMBL" id="OHA91137.1"/>
    </source>
</evidence>
<dbReference type="AlphaFoldDB" id="A0A1G2T1H3"/>
<evidence type="ECO:0000313" key="4">
    <source>
        <dbReference type="Proteomes" id="UP000178612"/>
    </source>
</evidence>